<evidence type="ECO:0000259" key="7">
    <source>
        <dbReference type="Pfam" id="PF12823"/>
    </source>
</evidence>
<evidence type="ECO:0000256" key="3">
    <source>
        <dbReference type="ARBA" id="ARBA00022692"/>
    </source>
</evidence>
<comment type="subcellular location">
    <subcellularLocation>
        <location evidence="1">Cell membrane</location>
        <topology evidence="1">Multi-pass membrane protein</topology>
    </subcellularLocation>
</comment>
<evidence type="ECO:0000256" key="4">
    <source>
        <dbReference type="ARBA" id="ARBA00022989"/>
    </source>
</evidence>
<dbReference type="InterPro" id="IPR023845">
    <property type="entry name" value="DUF3817_TM"/>
</dbReference>
<dbReference type="InParanoid" id="A0A7L4YT34"/>
<organism evidence="8 9">
    <name type="scientific">Epidermidibacterium keratini</name>
    <dbReference type="NCBI Taxonomy" id="1891644"/>
    <lineage>
        <taxon>Bacteria</taxon>
        <taxon>Bacillati</taxon>
        <taxon>Actinomycetota</taxon>
        <taxon>Actinomycetes</taxon>
        <taxon>Sporichthyales</taxon>
        <taxon>Sporichthyaceae</taxon>
        <taxon>Epidermidibacterium</taxon>
    </lineage>
</organism>
<name>A0A7L4YT34_9ACTN</name>
<evidence type="ECO:0000313" key="8">
    <source>
        <dbReference type="EMBL" id="QHC02336.1"/>
    </source>
</evidence>
<feature type="domain" description="DUF3817" evidence="7">
    <location>
        <begin position="24"/>
        <end position="112"/>
    </location>
</feature>
<protein>
    <submittedName>
        <fullName evidence="8">DUF3817 domain-containing protein</fullName>
    </submittedName>
</protein>
<dbReference type="EMBL" id="CP047156">
    <property type="protein sequence ID" value="QHC02336.1"/>
    <property type="molecule type" value="Genomic_DNA"/>
</dbReference>
<accession>A0A7L4YT34</accession>
<reference evidence="8 9" key="1">
    <citation type="journal article" date="2018" name="Int. J. Syst. Evol. Microbiol.">
        <title>Epidermidibacterium keratini gen. nov., sp. nov., a member of the family Sporichthyaceae, isolated from keratin epidermis.</title>
        <authorList>
            <person name="Lee D.G."/>
            <person name="Trujillo M.E."/>
            <person name="Kang S."/>
            <person name="Nam J.J."/>
            <person name="Kim Y.J."/>
        </authorList>
    </citation>
    <scope>NUCLEOTIDE SEQUENCE [LARGE SCALE GENOMIC DNA]</scope>
    <source>
        <strain evidence="8 9">EPI-7</strain>
    </source>
</reference>
<evidence type="ECO:0000256" key="6">
    <source>
        <dbReference type="SAM" id="Phobius"/>
    </source>
</evidence>
<keyword evidence="3 6" id="KW-0812">Transmembrane</keyword>
<dbReference type="GO" id="GO:0005886">
    <property type="term" value="C:plasma membrane"/>
    <property type="evidence" value="ECO:0007669"/>
    <property type="project" value="UniProtKB-SubCell"/>
</dbReference>
<keyword evidence="5 6" id="KW-0472">Membrane</keyword>
<evidence type="ECO:0000256" key="2">
    <source>
        <dbReference type="ARBA" id="ARBA00022475"/>
    </source>
</evidence>
<dbReference type="OrthoDB" id="3396203at2"/>
<feature type="transmembrane region" description="Helical" evidence="6">
    <location>
        <begin position="25"/>
        <end position="46"/>
    </location>
</feature>
<keyword evidence="4 6" id="KW-1133">Transmembrane helix</keyword>
<proteinExistence type="predicted"/>
<sequence length="121" mass="13701">MPTSSTSPREREILPQLSNATIVRWFKIVAIAEAISWALLLTGMYFKYLATDRTDVLVSIFGALHGGIFVLFVALTLLVWRRLRWSFGTLALALVSAVPPFFTIPFEMWASRTGRLDPTRR</sequence>
<dbReference type="PANTHER" id="PTHR40077">
    <property type="entry name" value="MEMBRANE PROTEIN-RELATED"/>
    <property type="match status" value="1"/>
</dbReference>
<gene>
    <name evidence="8" type="ORF">EK0264_07460</name>
</gene>
<dbReference type="PANTHER" id="PTHR40077:SF1">
    <property type="entry name" value="MEMBRANE PROTEIN"/>
    <property type="match status" value="1"/>
</dbReference>
<evidence type="ECO:0000256" key="5">
    <source>
        <dbReference type="ARBA" id="ARBA00023136"/>
    </source>
</evidence>
<dbReference type="AlphaFoldDB" id="A0A7L4YT34"/>
<evidence type="ECO:0000313" key="9">
    <source>
        <dbReference type="Proteomes" id="UP000463857"/>
    </source>
</evidence>
<dbReference type="KEGG" id="eke:EK0264_07460"/>
<dbReference type="Pfam" id="PF12823">
    <property type="entry name" value="DUF3817"/>
    <property type="match status" value="1"/>
</dbReference>
<feature type="transmembrane region" description="Helical" evidence="6">
    <location>
        <begin position="58"/>
        <end position="79"/>
    </location>
</feature>
<dbReference type="NCBIfam" id="TIGR03954">
    <property type="entry name" value="integ_memb_HG"/>
    <property type="match status" value="1"/>
</dbReference>
<keyword evidence="2" id="KW-1003">Cell membrane</keyword>
<evidence type="ECO:0000256" key="1">
    <source>
        <dbReference type="ARBA" id="ARBA00004651"/>
    </source>
</evidence>
<keyword evidence="9" id="KW-1185">Reference proteome</keyword>
<dbReference type="Proteomes" id="UP000463857">
    <property type="component" value="Chromosome"/>
</dbReference>
<feature type="transmembrane region" description="Helical" evidence="6">
    <location>
        <begin position="85"/>
        <end position="106"/>
    </location>
</feature>